<evidence type="ECO:0000313" key="1">
    <source>
        <dbReference type="EMBL" id="RMW95521.1"/>
    </source>
</evidence>
<organism evidence="1 2">
    <name type="scientific">Allofranklinella schreckenbergeri</name>
    <dbReference type="NCBI Taxonomy" id="1076744"/>
    <lineage>
        <taxon>Bacteria</taxon>
        <taxon>Pseudomonadati</taxon>
        <taxon>Pseudomonadota</taxon>
        <taxon>Betaproteobacteria</taxon>
        <taxon>Burkholderiales</taxon>
        <taxon>Comamonadaceae</taxon>
        <taxon>Allofranklinella</taxon>
    </lineage>
</organism>
<accession>A0A3M6PZC8</accession>
<proteinExistence type="predicted"/>
<evidence type="ECO:0000313" key="2">
    <source>
        <dbReference type="Proteomes" id="UP000267521"/>
    </source>
</evidence>
<sequence>MFFSNVDKSRTWPLTGAAVSQAALVMPAKAGIQRSLLRTSEGLANGNAAPVSVATGHPPARA</sequence>
<gene>
    <name evidence="1" type="ORF">EBQ26_10765</name>
</gene>
<dbReference type="Proteomes" id="UP000267521">
    <property type="component" value="Unassembled WGS sequence"/>
</dbReference>
<dbReference type="AlphaFoldDB" id="A0A3M6PZC8"/>
<name>A0A3M6PZC8_9BURK</name>
<comment type="caution">
    <text evidence="1">The sequence shown here is derived from an EMBL/GenBank/DDBJ whole genome shotgun (WGS) entry which is preliminary data.</text>
</comment>
<protein>
    <submittedName>
        <fullName evidence="1">Uncharacterized protein</fullName>
    </submittedName>
</protein>
<reference evidence="1 2" key="1">
    <citation type="submission" date="2018-10" db="EMBL/GenBank/DDBJ databases">
        <title>Comamonadaceae CDC group NO-1 genome sequencing and assembly.</title>
        <authorList>
            <person name="Bernier A.-M."/>
            <person name="Bernard K."/>
        </authorList>
    </citation>
    <scope>NUCLEOTIDE SEQUENCE [LARGE SCALE GENOMIC DNA]</scope>
    <source>
        <strain evidence="1 2">NML970147</strain>
    </source>
</reference>
<dbReference type="EMBL" id="RDQM01000015">
    <property type="protein sequence ID" value="RMW95521.1"/>
    <property type="molecule type" value="Genomic_DNA"/>
</dbReference>